<keyword evidence="1" id="KW-0328">Glycosyltransferase</keyword>
<dbReference type="SUPFAM" id="SSF53756">
    <property type="entry name" value="UDP-Glycosyltransferase/glycogen phosphorylase"/>
    <property type="match status" value="1"/>
</dbReference>
<dbReference type="InterPro" id="IPR028098">
    <property type="entry name" value="Glyco_trans_4-like_N"/>
</dbReference>
<proteinExistence type="predicted"/>
<feature type="domain" description="Glycosyltransferase subfamily 4-like N-terminal" evidence="3">
    <location>
        <begin position="27"/>
        <end position="147"/>
    </location>
</feature>
<protein>
    <submittedName>
        <fullName evidence="4">Glycosyltransferase involved in cell wall bisynthesis</fullName>
    </submittedName>
</protein>
<evidence type="ECO:0000313" key="5">
    <source>
        <dbReference type="Proteomes" id="UP000199350"/>
    </source>
</evidence>
<sequence>MTEHVRNVRVLSIPAEHPYTQAIRPAGVAYLPDPDIDGHWWPHPALEAGYWRGEEREPDPADVVHIHFGFEHRTPAQIEDLVRALPVPLVLTVHDVDNPHLEDQREHHERLRILVGAAAAVLTLTDCAADRLREEFGAQSVRVVPHPAIVARPPEPETAPAREDVAGVFLKSLRPNVVADPEFYITVSRRVRLRVFVHDVDATRGLRDALRGKIELIEHAPFDDATLHREIMRLSTCILPYTRGTHSGWLEMCRDLGTTVAVPDIGCYAGQVDTPEAVEIYRAGDAVSAAEAACALITRGPVPYSGDRAAQLERVRRAYDETYRKVVGQ</sequence>
<evidence type="ECO:0000313" key="4">
    <source>
        <dbReference type="EMBL" id="SDL89147.1"/>
    </source>
</evidence>
<evidence type="ECO:0000259" key="3">
    <source>
        <dbReference type="Pfam" id="PF13439"/>
    </source>
</evidence>
<dbReference type="OrthoDB" id="3287135at2"/>
<name>A0A1G9NSY9_9CORY</name>
<dbReference type="EMBL" id="LT629700">
    <property type="protein sequence ID" value="SDL89147.1"/>
    <property type="molecule type" value="Genomic_DNA"/>
</dbReference>
<dbReference type="GO" id="GO:0016757">
    <property type="term" value="F:glycosyltransferase activity"/>
    <property type="evidence" value="ECO:0007669"/>
    <property type="project" value="UniProtKB-KW"/>
</dbReference>
<evidence type="ECO:0000256" key="1">
    <source>
        <dbReference type="ARBA" id="ARBA00022676"/>
    </source>
</evidence>
<dbReference type="RefSeq" id="WP_092149878.1">
    <property type="nucleotide sequence ID" value="NZ_LT629700.1"/>
</dbReference>
<reference evidence="5" key="1">
    <citation type="submission" date="2016-10" db="EMBL/GenBank/DDBJ databases">
        <authorList>
            <person name="Varghese N."/>
            <person name="Submissions S."/>
        </authorList>
    </citation>
    <scope>NUCLEOTIDE SEQUENCE [LARGE SCALE GENOMIC DNA]</scope>
    <source>
        <strain evidence="5">DSM 20632</strain>
    </source>
</reference>
<accession>A0A1G9NSY9</accession>
<dbReference type="Gene3D" id="3.40.50.2000">
    <property type="entry name" value="Glycogen Phosphorylase B"/>
    <property type="match status" value="1"/>
</dbReference>
<dbReference type="AlphaFoldDB" id="A0A1G9NSY9"/>
<keyword evidence="5" id="KW-1185">Reference proteome</keyword>
<dbReference type="Pfam" id="PF13439">
    <property type="entry name" value="Glyco_transf_4"/>
    <property type="match status" value="1"/>
</dbReference>
<organism evidence="4 5">
    <name type="scientific">Corynebacterium mycetoides</name>
    <dbReference type="NCBI Taxonomy" id="38302"/>
    <lineage>
        <taxon>Bacteria</taxon>
        <taxon>Bacillati</taxon>
        <taxon>Actinomycetota</taxon>
        <taxon>Actinomycetes</taxon>
        <taxon>Mycobacteriales</taxon>
        <taxon>Corynebacteriaceae</taxon>
        <taxon>Corynebacterium</taxon>
    </lineage>
</organism>
<dbReference type="STRING" id="38302.SAMN04488535_1145"/>
<gene>
    <name evidence="4" type="ORF">SAMN04488535_1145</name>
</gene>
<keyword evidence="2 4" id="KW-0808">Transferase</keyword>
<dbReference type="Proteomes" id="UP000199350">
    <property type="component" value="Chromosome I"/>
</dbReference>
<evidence type="ECO:0000256" key="2">
    <source>
        <dbReference type="ARBA" id="ARBA00022679"/>
    </source>
</evidence>